<evidence type="ECO:0000256" key="10">
    <source>
        <dbReference type="ARBA" id="ARBA00025692"/>
    </source>
</evidence>
<comment type="caution">
    <text evidence="12">The sequence shown here is derived from an EMBL/GenBank/DDBJ whole genome shotgun (WGS) entry which is preliminary data.</text>
</comment>
<feature type="domain" description="EF-hand" evidence="11">
    <location>
        <begin position="58"/>
        <end position="93"/>
    </location>
</feature>
<dbReference type="PANTHER" id="PTHR23048">
    <property type="entry name" value="MYOSIN LIGHT CHAIN 1, 3"/>
    <property type="match status" value="1"/>
</dbReference>
<dbReference type="Pfam" id="PF13499">
    <property type="entry name" value="EF-hand_7"/>
    <property type="match status" value="2"/>
</dbReference>
<keyword evidence="8" id="KW-0007">Acetylation</keyword>
<evidence type="ECO:0000256" key="2">
    <source>
        <dbReference type="ARBA" id="ARBA00005253"/>
    </source>
</evidence>
<dbReference type="Gene3D" id="1.10.238.10">
    <property type="entry name" value="EF-hand"/>
    <property type="match status" value="2"/>
</dbReference>
<dbReference type="InterPro" id="IPR050230">
    <property type="entry name" value="CALM/Myosin/TropC-like"/>
</dbReference>
<reference evidence="12 13" key="1">
    <citation type="submission" date="2016-11" db="EMBL/GenBank/DDBJ databases">
        <title>The macronuclear genome of Stentor coeruleus: a giant cell with tiny introns.</title>
        <authorList>
            <person name="Slabodnick M."/>
            <person name="Ruby J.G."/>
            <person name="Reiff S.B."/>
            <person name="Swart E.C."/>
            <person name="Gosai S."/>
            <person name="Prabakaran S."/>
            <person name="Witkowska E."/>
            <person name="Larue G.E."/>
            <person name="Fisher S."/>
            <person name="Freeman R.M."/>
            <person name="Gunawardena J."/>
            <person name="Chu W."/>
            <person name="Stover N.A."/>
            <person name="Gregory B.D."/>
            <person name="Nowacki M."/>
            <person name="Derisi J."/>
            <person name="Roy S.W."/>
            <person name="Marshall W.F."/>
            <person name="Sood P."/>
        </authorList>
    </citation>
    <scope>NUCLEOTIDE SEQUENCE [LARGE SCALE GENOMIC DNA]</scope>
    <source>
        <strain evidence="12">WM001</strain>
    </source>
</reference>
<evidence type="ECO:0000259" key="11">
    <source>
        <dbReference type="PROSITE" id="PS50222"/>
    </source>
</evidence>
<dbReference type="InterPro" id="IPR002048">
    <property type="entry name" value="EF_hand_dom"/>
</dbReference>
<dbReference type="Proteomes" id="UP000187209">
    <property type="component" value="Unassembled WGS sequence"/>
</dbReference>
<dbReference type="GO" id="GO:0016460">
    <property type="term" value="C:myosin II complex"/>
    <property type="evidence" value="ECO:0007669"/>
    <property type="project" value="TreeGrafter"/>
</dbReference>
<dbReference type="EMBL" id="MPUH01001546">
    <property type="protein sequence ID" value="OMJ67198.1"/>
    <property type="molecule type" value="Genomic_DNA"/>
</dbReference>
<accession>A0A1R2ARR8</accession>
<dbReference type="InterPro" id="IPR011992">
    <property type="entry name" value="EF-hand-dom_pair"/>
</dbReference>
<comment type="similarity">
    <text evidence="2">Belongs to the centrin family.</text>
</comment>
<comment type="function">
    <text evidence="10">Plays a fundamental role in microtubule organizing center structure and function. Component of the infraciliary lattice (ICL) and the ciliary basal bodies.</text>
</comment>
<keyword evidence="6" id="KW-0677">Repeat</keyword>
<evidence type="ECO:0000256" key="9">
    <source>
        <dbReference type="ARBA" id="ARBA00023212"/>
    </source>
</evidence>
<evidence type="ECO:0000256" key="5">
    <source>
        <dbReference type="ARBA" id="ARBA00022723"/>
    </source>
</evidence>
<evidence type="ECO:0000256" key="7">
    <source>
        <dbReference type="ARBA" id="ARBA00022837"/>
    </source>
</evidence>
<evidence type="ECO:0000256" key="6">
    <source>
        <dbReference type="ARBA" id="ARBA00022737"/>
    </source>
</evidence>
<dbReference type="PROSITE" id="PS50222">
    <property type="entry name" value="EF_HAND_2"/>
    <property type="match status" value="3"/>
</dbReference>
<dbReference type="PANTHER" id="PTHR23048:SF0">
    <property type="entry name" value="CALMODULIN LIKE 3"/>
    <property type="match status" value="1"/>
</dbReference>
<feature type="domain" description="EF-hand" evidence="11">
    <location>
        <begin position="1"/>
        <end position="20"/>
    </location>
</feature>
<dbReference type="FunFam" id="1.10.238.10:FF:000178">
    <property type="entry name" value="Calmodulin-2 A"/>
    <property type="match status" value="1"/>
</dbReference>
<gene>
    <name evidence="12" type="ORF">SteCoe_35706</name>
</gene>
<dbReference type="CDD" id="cd00051">
    <property type="entry name" value="EFh"/>
    <property type="match status" value="1"/>
</dbReference>
<evidence type="ECO:0000256" key="1">
    <source>
        <dbReference type="ARBA" id="ARBA00004245"/>
    </source>
</evidence>
<dbReference type="AlphaFoldDB" id="A0A1R2ARR8"/>
<keyword evidence="5" id="KW-0479">Metal-binding</keyword>
<name>A0A1R2ARR8_9CILI</name>
<dbReference type="OrthoDB" id="26525at2759"/>
<keyword evidence="4" id="KW-0963">Cytoplasm</keyword>
<evidence type="ECO:0000256" key="3">
    <source>
        <dbReference type="ARBA" id="ARBA00020786"/>
    </source>
</evidence>
<comment type="subcellular location">
    <subcellularLocation>
        <location evidence="1">Cytoplasm</location>
        <location evidence="1">Cytoskeleton</location>
    </subcellularLocation>
</comment>
<keyword evidence="13" id="KW-1185">Reference proteome</keyword>
<sequence length="126" mass="14311">MDGVITMKELGIAMRAMGHNPTQIELQEMIEEVDTDKDGAINFEEFVKMMLKTITDVEIEEKTIEAFKVFDRDGSGVIRASELKNIMMKLGDPIDEDEAEDLIKLATQEDGLIDYMKFVKSIFSRS</sequence>
<dbReference type="SMART" id="SM00054">
    <property type="entry name" value="EFh"/>
    <property type="match status" value="2"/>
</dbReference>
<dbReference type="SUPFAM" id="SSF47473">
    <property type="entry name" value="EF-hand"/>
    <property type="match status" value="1"/>
</dbReference>
<dbReference type="GO" id="GO:0005509">
    <property type="term" value="F:calcium ion binding"/>
    <property type="evidence" value="ECO:0007669"/>
    <property type="project" value="InterPro"/>
</dbReference>
<evidence type="ECO:0000256" key="4">
    <source>
        <dbReference type="ARBA" id="ARBA00022490"/>
    </source>
</evidence>
<organism evidence="12 13">
    <name type="scientific">Stentor coeruleus</name>
    <dbReference type="NCBI Taxonomy" id="5963"/>
    <lineage>
        <taxon>Eukaryota</taxon>
        <taxon>Sar</taxon>
        <taxon>Alveolata</taxon>
        <taxon>Ciliophora</taxon>
        <taxon>Postciliodesmatophora</taxon>
        <taxon>Heterotrichea</taxon>
        <taxon>Heterotrichida</taxon>
        <taxon>Stentoridae</taxon>
        <taxon>Stentor</taxon>
    </lineage>
</organism>
<dbReference type="InterPro" id="IPR018247">
    <property type="entry name" value="EF_Hand_1_Ca_BS"/>
</dbReference>
<keyword evidence="9" id="KW-0206">Cytoskeleton</keyword>
<evidence type="ECO:0000313" key="13">
    <source>
        <dbReference type="Proteomes" id="UP000187209"/>
    </source>
</evidence>
<proteinExistence type="inferred from homology"/>
<evidence type="ECO:0000313" key="12">
    <source>
        <dbReference type="EMBL" id="OMJ67198.1"/>
    </source>
</evidence>
<evidence type="ECO:0000256" key="8">
    <source>
        <dbReference type="ARBA" id="ARBA00022990"/>
    </source>
</evidence>
<protein>
    <recommendedName>
        <fullName evidence="3">Calmodulin</fullName>
    </recommendedName>
</protein>
<keyword evidence="7" id="KW-0106">Calcium</keyword>
<dbReference type="PROSITE" id="PS00018">
    <property type="entry name" value="EF_HAND_1"/>
    <property type="match status" value="1"/>
</dbReference>
<feature type="domain" description="EF-hand" evidence="11">
    <location>
        <begin position="21"/>
        <end position="56"/>
    </location>
</feature>